<gene>
    <name evidence="1" type="primary">EVAR_53656_1</name>
    <name evidence="1" type="ORF">NPIL_245761</name>
</gene>
<name>A0A8X6PD24_NEPPI</name>
<dbReference type="EMBL" id="BMAW01068415">
    <property type="protein sequence ID" value="GFT64267.1"/>
    <property type="molecule type" value="Genomic_DNA"/>
</dbReference>
<reference evidence="1" key="1">
    <citation type="submission" date="2020-08" db="EMBL/GenBank/DDBJ databases">
        <title>Multicomponent nature underlies the extraordinary mechanical properties of spider dragline silk.</title>
        <authorList>
            <person name="Kono N."/>
            <person name="Nakamura H."/>
            <person name="Mori M."/>
            <person name="Yoshida Y."/>
            <person name="Ohtoshi R."/>
            <person name="Malay A.D."/>
            <person name="Moran D.A.P."/>
            <person name="Tomita M."/>
            <person name="Numata K."/>
            <person name="Arakawa K."/>
        </authorList>
    </citation>
    <scope>NUCLEOTIDE SEQUENCE</scope>
</reference>
<proteinExistence type="predicted"/>
<dbReference type="Proteomes" id="UP000887013">
    <property type="component" value="Unassembled WGS sequence"/>
</dbReference>
<sequence length="151" mass="17422">MYFIGDDKDELDVKCGISTGIKTCIVSQLQELLHEKNHLMRLFKTAIDMMPSDTQKIVNHAAGEHVQRFNVPNVDEVAIIIVGDQFQSRDIVLYRRNEQLTKVTEIHRCYDALQYPFLFWDGADGYNFSVKLVNPVNGEETNKKCSTLNYY</sequence>
<evidence type="ECO:0000313" key="2">
    <source>
        <dbReference type="Proteomes" id="UP000887013"/>
    </source>
</evidence>
<evidence type="ECO:0000313" key="1">
    <source>
        <dbReference type="EMBL" id="GFT64267.1"/>
    </source>
</evidence>
<dbReference type="PANTHER" id="PTHR45786">
    <property type="entry name" value="DNA BINDING PROTEIN-LIKE"/>
    <property type="match status" value="1"/>
</dbReference>
<comment type="caution">
    <text evidence="1">The sequence shown here is derived from an EMBL/GenBank/DDBJ whole genome shotgun (WGS) entry which is preliminary data.</text>
</comment>
<keyword evidence="2" id="KW-1185">Reference proteome</keyword>
<dbReference type="AlphaFoldDB" id="A0A8X6PD24"/>
<protein>
    <submittedName>
        <fullName evidence="1">Uncharacterized protein</fullName>
    </submittedName>
</protein>
<dbReference type="PANTHER" id="PTHR45786:SF74">
    <property type="entry name" value="ATP-DEPENDENT DNA HELICASE"/>
    <property type="match status" value="1"/>
</dbReference>
<organism evidence="1 2">
    <name type="scientific">Nephila pilipes</name>
    <name type="common">Giant wood spider</name>
    <name type="synonym">Nephila maculata</name>
    <dbReference type="NCBI Taxonomy" id="299642"/>
    <lineage>
        <taxon>Eukaryota</taxon>
        <taxon>Metazoa</taxon>
        <taxon>Ecdysozoa</taxon>
        <taxon>Arthropoda</taxon>
        <taxon>Chelicerata</taxon>
        <taxon>Arachnida</taxon>
        <taxon>Araneae</taxon>
        <taxon>Araneomorphae</taxon>
        <taxon>Entelegynae</taxon>
        <taxon>Araneoidea</taxon>
        <taxon>Nephilidae</taxon>
        <taxon>Nephila</taxon>
    </lineage>
</organism>
<dbReference type="OrthoDB" id="6435795at2759"/>
<accession>A0A8X6PD24</accession>